<reference evidence="2" key="1">
    <citation type="journal article" date="2014" name="Int. J. Syst. Evol. Microbiol.">
        <title>Complete genome of a new Firmicutes species belonging to the dominant human colonic microbiota ('Ruminococcus bicirculans') reveals two chromosomes and a selective capacity to utilize plant glucans.</title>
        <authorList>
            <consortium name="NISC Comparative Sequencing Program"/>
            <person name="Wegmann U."/>
            <person name="Louis P."/>
            <person name="Goesmann A."/>
            <person name="Henrissat B."/>
            <person name="Duncan S.H."/>
            <person name="Flint H.J."/>
        </authorList>
    </citation>
    <scope>NUCLEOTIDE SEQUENCE</scope>
    <source>
        <strain evidence="2">CECT 7398</strain>
    </source>
</reference>
<dbReference type="EMBL" id="JAUFQC010000027">
    <property type="protein sequence ID" value="MDN3611280.1"/>
    <property type="molecule type" value="Genomic_DNA"/>
</dbReference>
<reference evidence="2" key="3">
    <citation type="submission" date="2023-06" db="EMBL/GenBank/DDBJ databases">
        <authorList>
            <person name="Lucena T."/>
            <person name="Sun Q."/>
        </authorList>
    </citation>
    <scope>NUCLEOTIDE SEQUENCE</scope>
    <source>
        <strain evidence="2">CECT 7398</strain>
    </source>
</reference>
<gene>
    <name evidence="1" type="ORF">QWZ16_16890</name>
    <name evidence="2" type="ORF">QWZ16_23720</name>
</gene>
<reference evidence="3" key="2">
    <citation type="journal article" date="2019" name="Int. J. Syst. Evol. Microbiol.">
        <title>The Global Catalogue of Microorganisms (GCM) 10K type strain sequencing project: providing services to taxonomists for standard genome sequencing and annotation.</title>
        <authorList>
            <consortium name="The Broad Institute Genomics Platform"/>
            <consortium name="The Broad Institute Genome Sequencing Center for Infectious Disease"/>
            <person name="Wu L."/>
            <person name="Ma J."/>
        </authorList>
    </citation>
    <scope>NUCLEOTIDE SEQUENCE [LARGE SCALE GENOMIC DNA]</scope>
    <source>
        <strain evidence="3">CECT 7398</strain>
    </source>
</reference>
<comment type="caution">
    <text evidence="2">The sequence shown here is derived from an EMBL/GenBank/DDBJ whole genome shotgun (WGS) entry which is preliminary data.</text>
</comment>
<name>A0ABT8C2L6_9VIBR</name>
<evidence type="ECO:0000313" key="2">
    <source>
        <dbReference type="EMBL" id="MDN3612610.1"/>
    </source>
</evidence>
<protein>
    <recommendedName>
        <fullName evidence="4">Secreted protein</fullName>
    </recommendedName>
</protein>
<evidence type="ECO:0008006" key="4">
    <source>
        <dbReference type="Google" id="ProtNLM"/>
    </source>
</evidence>
<keyword evidence="3" id="KW-1185">Reference proteome</keyword>
<organism evidence="2 3">
    <name type="scientific">Vibrio ostreicida</name>
    <dbReference type="NCBI Taxonomy" id="526588"/>
    <lineage>
        <taxon>Bacteria</taxon>
        <taxon>Pseudomonadati</taxon>
        <taxon>Pseudomonadota</taxon>
        <taxon>Gammaproteobacteria</taxon>
        <taxon>Vibrionales</taxon>
        <taxon>Vibrionaceae</taxon>
        <taxon>Vibrio</taxon>
    </lineage>
</organism>
<evidence type="ECO:0000313" key="1">
    <source>
        <dbReference type="EMBL" id="MDN3611280.1"/>
    </source>
</evidence>
<accession>A0ABT8C2L6</accession>
<evidence type="ECO:0000313" key="3">
    <source>
        <dbReference type="Proteomes" id="UP001238540"/>
    </source>
</evidence>
<dbReference type="Proteomes" id="UP001238540">
    <property type="component" value="Unassembled WGS sequence"/>
</dbReference>
<sequence length="75" mass="7971">MTFCNLYALLPVSVKAGRWPGCSPRYLANSGRSGWVSVLSSPCEKMGAWTNGPSLMAGHVLLELGRFSPSLNEGG</sequence>
<dbReference type="EMBL" id="JAUFQC010000027">
    <property type="protein sequence ID" value="MDN3612610.1"/>
    <property type="molecule type" value="Genomic_DNA"/>
</dbReference>
<dbReference type="RefSeq" id="WP_170882800.1">
    <property type="nucleotide sequence ID" value="NZ_JABEYA020000006.1"/>
</dbReference>
<proteinExistence type="predicted"/>